<reference evidence="2" key="1">
    <citation type="submission" date="2020-03" db="EMBL/GenBank/DDBJ databases">
        <title>The deep terrestrial virosphere.</title>
        <authorList>
            <person name="Holmfeldt K."/>
            <person name="Nilsson E."/>
            <person name="Simone D."/>
            <person name="Lopez-Fernandez M."/>
            <person name="Wu X."/>
            <person name="de Brujin I."/>
            <person name="Lundin D."/>
            <person name="Andersson A."/>
            <person name="Bertilsson S."/>
            <person name="Dopson M."/>
        </authorList>
    </citation>
    <scope>NUCLEOTIDE SEQUENCE</scope>
    <source>
        <strain evidence="1">MM171A00411</strain>
        <strain evidence="2">MM171B00292</strain>
    </source>
</reference>
<dbReference type="EMBL" id="MT143696">
    <property type="protein sequence ID" value="QJB00570.1"/>
    <property type="molecule type" value="Genomic_DNA"/>
</dbReference>
<sequence length="106" mass="11798">MNEALHDSEVLKRALKILEREGFSNYLSRFVIPDLILKLKAQEGPDSPVDEPQVKLLIWNDETKAKEHGGRPDPAYIIGLGSGSVLELKNNKDHTVLHMEVGEVGV</sequence>
<dbReference type="EMBL" id="MT143882">
    <property type="protein sequence ID" value="QJB04414.1"/>
    <property type="molecule type" value="Genomic_DNA"/>
</dbReference>
<evidence type="ECO:0000313" key="2">
    <source>
        <dbReference type="EMBL" id="QJB04414.1"/>
    </source>
</evidence>
<evidence type="ECO:0000313" key="1">
    <source>
        <dbReference type="EMBL" id="QJB00570.1"/>
    </source>
</evidence>
<dbReference type="AlphaFoldDB" id="A0A6M3MAG9"/>
<organism evidence="2">
    <name type="scientific">viral metagenome</name>
    <dbReference type="NCBI Taxonomy" id="1070528"/>
    <lineage>
        <taxon>unclassified sequences</taxon>
        <taxon>metagenomes</taxon>
        <taxon>organismal metagenomes</taxon>
    </lineage>
</organism>
<proteinExistence type="predicted"/>
<gene>
    <name evidence="1" type="ORF">MM171A00411_0032</name>
    <name evidence="2" type="ORF">MM171B00292_0015</name>
</gene>
<name>A0A6M3MAG9_9ZZZZ</name>
<accession>A0A6M3MAG9</accession>
<protein>
    <submittedName>
        <fullName evidence="2">Uncharacterized protein</fullName>
    </submittedName>
</protein>